<keyword evidence="5" id="KW-1185">Reference proteome</keyword>
<evidence type="ECO:0000313" key="5">
    <source>
        <dbReference type="Proteomes" id="UP000320176"/>
    </source>
</evidence>
<protein>
    <submittedName>
        <fullName evidence="4">HlyD family secretion protein</fullName>
    </submittedName>
</protein>
<organism evidence="4 5">
    <name type="scientific">Stieleria varia</name>
    <dbReference type="NCBI Taxonomy" id="2528005"/>
    <lineage>
        <taxon>Bacteria</taxon>
        <taxon>Pseudomonadati</taxon>
        <taxon>Planctomycetota</taxon>
        <taxon>Planctomycetia</taxon>
        <taxon>Pirellulales</taxon>
        <taxon>Pirellulaceae</taxon>
        <taxon>Stieleria</taxon>
    </lineage>
</organism>
<name>A0A5C6B7A7_9BACT</name>
<reference evidence="4 5" key="1">
    <citation type="submission" date="2019-02" db="EMBL/GenBank/DDBJ databases">
        <title>Deep-cultivation of Planctomycetes and their phenomic and genomic characterization uncovers novel biology.</title>
        <authorList>
            <person name="Wiegand S."/>
            <person name="Jogler M."/>
            <person name="Boedeker C."/>
            <person name="Pinto D."/>
            <person name="Vollmers J."/>
            <person name="Rivas-Marin E."/>
            <person name="Kohn T."/>
            <person name="Peeters S.H."/>
            <person name="Heuer A."/>
            <person name="Rast P."/>
            <person name="Oberbeckmann S."/>
            <person name="Bunk B."/>
            <person name="Jeske O."/>
            <person name="Meyerdierks A."/>
            <person name="Storesund J.E."/>
            <person name="Kallscheuer N."/>
            <person name="Luecker S."/>
            <person name="Lage O.M."/>
            <person name="Pohl T."/>
            <person name="Merkel B.J."/>
            <person name="Hornburger P."/>
            <person name="Mueller R.-W."/>
            <person name="Bruemmer F."/>
            <person name="Labrenz M."/>
            <person name="Spormann A.M."/>
            <person name="Op Den Camp H."/>
            <person name="Overmann J."/>
            <person name="Amann R."/>
            <person name="Jetten M.S.M."/>
            <person name="Mascher T."/>
            <person name="Medema M.H."/>
            <person name="Devos D.P."/>
            <person name="Kaster A.-K."/>
            <person name="Ovreas L."/>
            <person name="Rohde M."/>
            <person name="Galperin M.Y."/>
            <person name="Jogler C."/>
        </authorList>
    </citation>
    <scope>NUCLEOTIDE SEQUENCE [LARGE SCALE GENOMIC DNA]</scope>
    <source>
        <strain evidence="4 5">Pla52n</strain>
    </source>
</reference>
<keyword evidence="2" id="KW-1133">Transmembrane helix</keyword>
<evidence type="ECO:0000259" key="3">
    <source>
        <dbReference type="Pfam" id="PF25984"/>
    </source>
</evidence>
<feature type="transmembrane region" description="Helical" evidence="2">
    <location>
        <begin position="253"/>
        <end position="274"/>
    </location>
</feature>
<feature type="transmembrane region" description="Helical" evidence="2">
    <location>
        <begin position="226"/>
        <end position="246"/>
    </location>
</feature>
<gene>
    <name evidence="4" type="ORF">Pla52n_07170</name>
</gene>
<feature type="domain" description="YknX-like barrel-sandwich hybrid" evidence="3">
    <location>
        <begin position="467"/>
        <end position="578"/>
    </location>
</feature>
<dbReference type="Proteomes" id="UP000320176">
    <property type="component" value="Unassembled WGS sequence"/>
</dbReference>
<keyword evidence="2" id="KW-0812">Transmembrane</keyword>
<dbReference type="Gene3D" id="2.40.50.100">
    <property type="match status" value="1"/>
</dbReference>
<dbReference type="PANTHER" id="PTHR13325:SF3">
    <property type="entry name" value="MEMBRANE-BOUND TRANSCRIPTION FACTOR SITE-2 PROTEASE"/>
    <property type="match status" value="1"/>
</dbReference>
<dbReference type="AlphaFoldDB" id="A0A5C6B7A7"/>
<keyword evidence="1" id="KW-0175">Coiled coil</keyword>
<feature type="transmembrane region" description="Helical" evidence="2">
    <location>
        <begin position="357"/>
        <end position="376"/>
    </location>
</feature>
<dbReference type="RefSeq" id="WP_146518234.1">
    <property type="nucleotide sequence ID" value="NZ_CP151726.1"/>
</dbReference>
<dbReference type="InterPro" id="IPR058639">
    <property type="entry name" value="BSH_YknX-like"/>
</dbReference>
<dbReference type="InterPro" id="IPR001193">
    <property type="entry name" value="MBTPS2"/>
</dbReference>
<dbReference type="PANTHER" id="PTHR13325">
    <property type="entry name" value="PROTEASE M50 MEMBRANE-BOUND TRANSCRIPTION FACTOR SITE 2 PROTEASE"/>
    <property type="match status" value="1"/>
</dbReference>
<feature type="coiled-coil region" evidence="1">
    <location>
        <begin position="525"/>
        <end position="552"/>
    </location>
</feature>
<comment type="caution">
    <text evidence="4">The sequence shown here is derived from an EMBL/GenBank/DDBJ whole genome shotgun (WGS) entry which is preliminary data.</text>
</comment>
<keyword evidence="2" id="KW-0472">Membrane</keyword>
<proteinExistence type="predicted"/>
<accession>A0A5C6B7A7</accession>
<feature type="transmembrane region" description="Helical" evidence="2">
    <location>
        <begin position="152"/>
        <end position="175"/>
    </location>
</feature>
<dbReference type="GO" id="GO:0005737">
    <property type="term" value="C:cytoplasm"/>
    <property type="evidence" value="ECO:0007669"/>
    <property type="project" value="TreeGrafter"/>
</dbReference>
<feature type="transmembrane region" description="Helical" evidence="2">
    <location>
        <begin position="187"/>
        <end position="206"/>
    </location>
</feature>
<dbReference type="EMBL" id="SJPN01000001">
    <property type="protein sequence ID" value="TWU08135.1"/>
    <property type="molecule type" value="Genomic_DNA"/>
</dbReference>
<dbReference type="SUPFAM" id="SSF111369">
    <property type="entry name" value="HlyD-like secretion proteins"/>
    <property type="match status" value="1"/>
</dbReference>
<dbReference type="Pfam" id="PF25984">
    <property type="entry name" value="BSH_YknX"/>
    <property type="match status" value="1"/>
</dbReference>
<dbReference type="GO" id="GO:0016020">
    <property type="term" value="C:membrane"/>
    <property type="evidence" value="ECO:0007669"/>
    <property type="project" value="InterPro"/>
</dbReference>
<dbReference type="GO" id="GO:0031293">
    <property type="term" value="P:membrane protein intracellular domain proteolysis"/>
    <property type="evidence" value="ECO:0007669"/>
    <property type="project" value="TreeGrafter"/>
</dbReference>
<feature type="transmembrane region" description="Helical" evidence="2">
    <location>
        <begin position="382"/>
        <end position="400"/>
    </location>
</feature>
<feature type="transmembrane region" description="Helical" evidence="2">
    <location>
        <begin position="421"/>
        <end position="444"/>
    </location>
</feature>
<evidence type="ECO:0000256" key="2">
    <source>
        <dbReference type="SAM" id="Phobius"/>
    </source>
</evidence>
<feature type="transmembrane region" description="Helical" evidence="2">
    <location>
        <begin position="280"/>
        <end position="300"/>
    </location>
</feature>
<dbReference type="OrthoDB" id="9759690at2"/>
<sequence length="719" mass="78838">MSVRLDEQTRDLESSRIRLSEDLKFLPRIRGQEFVCVIESPAKGTFYRVGHSEYVLISLLDGRLTVAQAITLASRQLGPKALTRAQGLQVVQWLLDSGLGDRMGESAGSSFAGKPEGNAGADALQYLNPFWTKIPLGSPDAFFQFATRGLGWLFSPVATLLGVLMIASAIICLGIHWDRFVSSSATILSPMNWLWLGLAWLGLKIIHEIGHGIACRYHGGDVRETGVILILFAPMAYVDVTSCWRFSSRWQRIHVAAAGMYIELVVAAISVFWWSNTESVVASHLLYNVIVMASVSTFLFNANPLMRFDGYYILSDFLQIPNLASEGANYLKGQTARMFFGTAAAPPRDAGFGGLCIRLYGVAALIWKLLICVSLTATASVLFSGAGIVLAMVGVTLWFGKPLFQGVAAVWSRFHESRVSCFRAVGVANVIVAFSAIVLLYVPWPGNVTAPGIVDYADRCVVRTRSSGFVEQILVENGQAVQQGQVLMRLQNDELRLKQYELESELEQGRVRLRIARDDQDFGAVQIAQSNLQAVQERLNEVRQQTESLTIQSPVAGTIISRALEDSLGTYYQEGAEILVIGSEQDKELVVSIDQQDMQLFSATIDDQANIRLAGNRYTGTLRSVDPRASTQIPHPAMSVAVGGMLAVTVGRNEDDESQMLTEPRFRATIGLSSDVCTNVGAGQQGYAILGAQQMSIGSFLWTRAMRWLERLLTPTLRG</sequence>
<dbReference type="GO" id="GO:0004222">
    <property type="term" value="F:metalloendopeptidase activity"/>
    <property type="evidence" value="ECO:0007669"/>
    <property type="project" value="InterPro"/>
</dbReference>
<evidence type="ECO:0000256" key="1">
    <source>
        <dbReference type="SAM" id="Coils"/>
    </source>
</evidence>
<evidence type="ECO:0000313" key="4">
    <source>
        <dbReference type="EMBL" id="TWU08135.1"/>
    </source>
</evidence>